<proteinExistence type="predicted"/>
<keyword evidence="2" id="KW-1185">Reference proteome</keyword>
<evidence type="ECO:0000313" key="1">
    <source>
        <dbReference type="EMBL" id="GHD59543.1"/>
    </source>
</evidence>
<dbReference type="Proteomes" id="UP000630353">
    <property type="component" value="Unassembled WGS sequence"/>
</dbReference>
<organism evidence="1 2">
    <name type="scientific">Thalassobaculum fulvum</name>
    <dbReference type="NCBI Taxonomy" id="1633335"/>
    <lineage>
        <taxon>Bacteria</taxon>
        <taxon>Pseudomonadati</taxon>
        <taxon>Pseudomonadota</taxon>
        <taxon>Alphaproteobacteria</taxon>
        <taxon>Rhodospirillales</taxon>
        <taxon>Thalassobaculaceae</taxon>
        <taxon>Thalassobaculum</taxon>
    </lineage>
</organism>
<name>A0A918XWR6_9PROT</name>
<comment type="caution">
    <text evidence="1">The sequence shown here is derived from an EMBL/GenBank/DDBJ whole genome shotgun (WGS) entry which is preliminary data.</text>
</comment>
<sequence length="359" mass="40145">MPDAMRPGSVIADYDRDSIHTLPLTVLPVSNAALSRARLIRNHRLETRVELFRETGIGSGQIAIDEIPDFFTGDVAALHDDMALLRRIGQLPALDPYTLRIGLRQAGVDVLSLEALQLSPAKRAELLPLMRNITRPLIVHLYGDGRAAADDLDGIIRLIAYPDTPRVRARIRSMAEALQISVDALPDMLEDYGDTYLALSYYRSYFQYALPVIGRILEWMREVRTESFLRTDANAQRTFQQVEDVLAHVTGSVTRRFEGFDRHTVVNWDRVTVGTFAQVRELISQHQQSLAAVLCGLTVKIYEWEQRFPNGGGSPDKRAEFVATDLRPGLDGLWALERRAPRFEAGLAAPGQRRSGGTA</sequence>
<dbReference type="EMBL" id="BMZS01000011">
    <property type="protein sequence ID" value="GHD59543.1"/>
    <property type="molecule type" value="Genomic_DNA"/>
</dbReference>
<accession>A0A918XWR6</accession>
<reference evidence="1" key="2">
    <citation type="submission" date="2020-09" db="EMBL/GenBank/DDBJ databases">
        <authorList>
            <person name="Sun Q."/>
            <person name="Kim S."/>
        </authorList>
    </citation>
    <scope>NUCLEOTIDE SEQUENCE</scope>
    <source>
        <strain evidence="1">KCTC 42651</strain>
    </source>
</reference>
<evidence type="ECO:0000313" key="2">
    <source>
        <dbReference type="Proteomes" id="UP000630353"/>
    </source>
</evidence>
<dbReference type="RefSeq" id="WP_189993682.1">
    <property type="nucleotide sequence ID" value="NZ_BMZS01000011.1"/>
</dbReference>
<dbReference type="AlphaFoldDB" id="A0A918XWR6"/>
<reference evidence="1" key="1">
    <citation type="journal article" date="2014" name="Int. J. Syst. Evol. Microbiol.">
        <title>Complete genome sequence of Corynebacterium casei LMG S-19264T (=DSM 44701T), isolated from a smear-ripened cheese.</title>
        <authorList>
            <consortium name="US DOE Joint Genome Institute (JGI-PGF)"/>
            <person name="Walter F."/>
            <person name="Albersmeier A."/>
            <person name="Kalinowski J."/>
            <person name="Ruckert C."/>
        </authorList>
    </citation>
    <scope>NUCLEOTIDE SEQUENCE</scope>
    <source>
        <strain evidence="1">KCTC 42651</strain>
    </source>
</reference>
<gene>
    <name evidence="1" type="ORF">GCM10017083_43890</name>
</gene>
<protein>
    <submittedName>
        <fullName evidence="1">Uncharacterized protein</fullName>
    </submittedName>
</protein>